<proteinExistence type="predicted"/>
<keyword evidence="3" id="KW-1185">Reference proteome</keyword>
<evidence type="ECO:0000313" key="3">
    <source>
        <dbReference type="Proteomes" id="UP000824969"/>
    </source>
</evidence>
<name>A0ABN5XJL9_9EURY</name>
<protein>
    <recommendedName>
        <fullName evidence="1">PLD phosphodiesterase domain-containing protein</fullName>
    </recommendedName>
</protein>
<dbReference type="CDD" id="cd09112">
    <property type="entry name" value="PLDc_CLS_2"/>
    <property type="match status" value="1"/>
</dbReference>
<sequence length="120" mass="13642">MIPCKPDHPFVYWATLSFAADLLDAGVRVYTYDNGFIHAKTIVVDGKAGSVGSANWDVRSFRLNFEANAFFYDAAVGEELKRRFIEDLALSTEVTPERYGRRSRRIRFKESVSRLFSPLG</sequence>
<dbReference type="PANTHER" id="PTHR21248">
    <property type="entry name" value="CARDIOLIPIN SYNTHASE"/>
    <property type="match status" value="1"/>
</dbReference>
<dbReference type="Pfam" id="PF13091">
    <property type="entry name" value="PLDc_2"/>
    <property type="match status" value="1"/>
</dbReference>
<dbReference type="Proteomes" id="UP000824969">
    <property type="component" value="Chromosome"/>
</dbReference>
<feature type="domain" description="PLD phosphodiesterase" evidence="1">
    <location>
        <begin position="33"/>
        <end position="60"/>
    </location>
</feature>
<dbReference type="InterPro" id="IPR001736">
    <property type="entry name" value="PLipase_D/transphosphatidylase"/>
</dbReference>
<dbReference type="SMART" id="SM00155">
    <property type="entry name" value="PLDc"/>
    <property type="match status" value="1"/>
</dbReference>
<dbReference type="InterPro" id="IPR025202">
    <property type="entry name" value="PLD-like_dom"/>
</dbReference>
<dbReference type="EMBL" id="AP019781">
    <property type="protein sequence ID" value="BBL68782.1"/>
    <property type="molecule type" value="Genomic_DNA"/>
</dbReference>
<evidence type="ECO:0000313" key="2">
    <source>
        <dbReference type="EMBL" id="BBL68782.1"/>
    </source>
</evidence>
<gene>
    <name evidence="2" type="ORF">MchiMG62_19630</name>
</gene>
<reference evidence="2 3" key="1">
    <citation type="submission" date="2019-06" db="EMBL/GenBank/DDBJ databases">
        <title>Complete genome sequence of Methanoculleus chikugoensis strain MG62.</title>
        <authorList>
            <person name="Asakawa S."/>
            <person name="Dianou D."/>
        </authorList>
    </citation>
    <scope>NUCLEOTIDE SEQUENCE [LARGE SCALE GENOMIC DNA]</scope>
    <source>
        <strain evidence="2 3">MG62</strain>
    </source>
</reference>
<dbReference type="PANTHER" id="PTHR21248:SF22">
    <property type="entry name" value="PHOSPHOLIPASE D"/>
    <property type="match status" value="1"/>
</dbReference>
<dbReference type="PROSITE" id="PS50035">
    <property type="entry name" value="PLD"/>
    <property type="match status" value="1"/>
</dbReference>
<accession>A0ABN5XJL9</accession>
<organism evidence="2 3">
    <name type="scientific">Methanoculleus chikugoensis</name>
    <dbReference type="NCBI Taxonomy" id="118126"/>
    <lineage>
        <taxon>Archaea</taxon>
        <taxon>Methanobacteriati</taxon>
        <taxon>Methanobacteriota</taxon>
        <taxon>Stenosarchaea group</taxon>
        <taxon>Methanomicrobia</taxon>
        <taxon>Methanomicrobiales</taxon>
        <taxon>Methanomicrobiaceae</taxon>
        <taxon>Methanoculleus</taxon>
    </lineage>
</organism>
<evidence type="ECO:0000259" key="1">
    <source>
        <dbReference type="PROSITE" id="PS50035"/>
    </source>
</evidence>